<name>A0ABV7IR32_9SPHN</name>
<dbReference type="SUPFAM" id="SSF51261">
    <property type="entry name" value="Duplicated hybrid motif"/>
    <property type="match status" value="1"/>
</dbReference>
<dbReference type="InterPro" id="IPR011055">
    <property type="entry name" value="Dup_hybrid_motif"/>
</dbReference>
<dbReference type="PANTHER" id="PTHR21666:SF289">
    <property type="entry name" value="L-ALA--D-GLU ENDOPEPTIDASE"/>
    <property type="match status" value="1"/>
</dbReference>
<dbReference type="InterPro" id="IPR016047">
    <property type="entry name" value="M23ase_b-sheet_dom"/>
</dbReference>
<dbReference type="InterPro" id="IPR050570">
    <property type="entry name" value="Cell_wall_metabolism_enzyme"/>
</dbReference>
<evidence type="ECO:0000256" key="1">
    <source>
        <dbReference type="ARBA" id="ARBA00022729"/>
    </source>
</evidence>
<evidence type="ECO:0000259" key="4">
    <source>
        <dbReference type="Pfam" id="PF01551"/>
    </source>
</evidence>
<dbReference type="EMBL" id="JBHRTQ010000010">
    <property type="protein sequence ID" value="MFC3175128.1"/>
    <property type="molecule type" value="Genomic_DNA"/>
</dbReference>
<evidence type="ECO:0000256" key="3">
    <source>
        <dbReference type="SAM" id="SignalP"/>
    </source>
</evidence>
<dbReference type="Proteomes" id="UP001595604">
    <property type="component" value="Unassembled WGS sequence"/>
</dbReference>
<feature type="chain" id="PRO_5047145411" evidence="3">
    <location>
        <begin position="35"/>
        <end position="416"/>
    </location>
</feature>
<feature type="signal peptide" evidence="3">
    <location>
        <begin position="1"/>
        <end position="34"/>
    </location>
</feature>
<evidence type="ECO:0000313" key="6">
    <source>
        <dbReference type="Proteomes" id="UP001595604"/>
    </source>
</evidence>
<comment type="caution">
    <text evidence="5">The sequence shown here is derived from an EMBL/GenBank/DDBJ whole genome shotgun (WGS) entry which is preliminary data.</text>
</comment>
<dbReference type="PANTHER" id="PTHR21666">
    <property type="entry name" value="PEPTIDASE-RELATED"/>
    <property type="match status" value="1"/>
</dbReference>
<dbReference type="Gene3D" id="2.70.70.10">
    <property type="entry name" value="Glucose Permease (Domain IIA)"/>
    <property type="match status" value="1"/>
</dbReference>
<organism evidence="5 6">
    <name type="scientific">Novosphingobium bradum</name>
    <dbReference type="NCBI Taxonomy" id="1737444"/>
    <lineage>
        <taxon>Bacteria</taxon>
        <taxon>Pseudomonadati</taxon>
        <taxon>Pseudomonadota</taxon>
        <taxon>Alphaproteobacteria</taxon>
        <taxon>Sphingomonadales</taxon>
        <taxon>Sphingomonadaceae</taxon>
        <taxon>Novosphingobium</taxon>
    </lineage>
</organism>
<keyword evidence="2" id="KW-0175">Coiled coil</keyword>
<gene>
    <name evidence="5" type="ORF">ACFOD9_12785</name>
</gene>
<keyword evidence="6" id="KW-1185">Reference proteome</keyword>
<feature type="coiled-coil region" evidence="2">
    <location>
        <begin position="170"/>
        <end position="204"/>
    </location>
</feature>
<feature type="domain" description="M23ase beta-sheet core" evidence="4">
    <location>
        <begin position="321"/>
        <end position="410"/>
    </location>
</feature>
<evidence type="ECO:0000313" key="5">
    <source>
        <dbReference type="EMBL" id="MFC3175128.1"/>
    </source>
</evidence>
<proteinExistence type="predicted"/>
<dbReference type="GO" id="GO:0016787">
    <property type="term" value="F:hydrolase activity"/>
    <property type="evidence" value="ECO:0007669"/>
    <property type="project" value="UniProtKB-KW"/>
</dbReference>
<protein>
    <submittedName>
        <fullName evidence="5">Murein hydrolase activator EnvC family protein</fullName>
    </submittedName>
</protein>
<accession>A0ABV7IR32</accession>
<dbReference type="Pfam" id="PF01551">
    <property type="entry name" value="Peptidase_M23"/>
    <property type="match status" value="1"/>
</dbReference>
<reference evidence="6" key="1">
    <citation type="journal article" date="2019" name="Int. J. Syst. Evol. Microbiol.">
        <title>The Global Catalogue of Microorganisms (GCM) 10K type strain sequencing project: providing services to taxonomists for standard genome sequencing and annotation.</title>
        <authorList>
            <consortium name="The Broad Institute Genomics Platform"/>
            <consortium name="The Broad Institute Genome Sequencing Center for Infectious Disease"/>
            <person name="Wu L."/>
            <person name="Ma J."/>
        </authorList>
    </citation>
    <scope>NUCLEOTIDE SEQUENCE [LARGE SCALE GENOMIC DNA]</scope>
    <source>
        <strain evidence="6">KCTC 42984</strain>
    </source>
</reference>
<dbReference type="RefSeq" id="WP_379510498.1">
    <property type="nucleotide sequence ID" value="NZ_JBHRTQ010000010.1"/>
</dbReference>
<evidence type="ECO:0000256" key="2">
    <source>
        <dbReference type="SAM" id="Coils"/>
    </source>
</evidence>
<sequence>MAPFSRPVGFRLALSALALGLAGLAALAVSAQQAATFADAGEARQALAEARAQQAAASARAEGLEARARAAGEAAERSAAAAAAAAARIQQAEAGAAAGQVEVALIERQRAALRARLAERQQPLVRLTAALQRLARRPLLFALFRPGSVRDAMHLRAILATMVPQVSQRTAGLRAELDRARRLRAQAEASVASLRREQADLAARRTALAALEARQRLAARQTAGDADREAERALALAEQARDLDSLAGALGKAGALREALAQLPGPVLRPARPGAASPLTGSPPIPAPSLTATQPALRFLLPVQGRIVVGFGAQLPGAPLSRGIGIAARAGAQAIAPGAGRVAFAGPYAGYGQIAILDHGRGWTSLVTGLAQLGVRTGDQVVAGSPLGAAGPGRPVVSVELRHDGQPVNPLDYAKF</sequence>
<keyword evidence="1 3" id="KW-0732">Signal</keyword>
<dbReference type="CDD" id="cd12797">
    <property type="entry name" value="M23_peptidase"/>
    <property type="match status" value="1"/>
</dbReference>
<keyword evidence="5" id="KW-0378">Hydrolase</keyword>